<dbReference type="EMBL" id="JAPMOS010000014">
    <property type="protein sequence ID" value="KAJ4460258.1"/>
    <property type="molecule type" value="Genomic_DNA"/>
</dbReference>
<dbReference type="PROSITE" id="PS50089">
    <property type="entry name" value="ZF_RING_2"/>
    <property type="match status" value="1"/>
</dbReference>
<proteinExistence type="predicted"/>
<dbReference type="Pfam" id="PF13445">
    <property type="entry name" value="zf-RING_UBOX"/>
    <property type="match status" value="1"/>
</dbReference>
<accession>A0ABQ8UM55</accession>
<dbReference type="InterPro" id="IPR006571">
    <property type="entry name" value="TLDc_dom"/>
</dbReference>
<dbReference type="InterPro" id="IPR001293">
    <property type="entry name" value="Znf_TRAF"/>
</dbReference>
<keyword evidence="2 4" id="KW-0863">Zinc-finger</keyword>
<dbReference type="InterPro" id="IPR027370">
    <property type="entry name" value="Znf-RING_euk"/>
</dbReference>
<dbReference type="SMART" id="SM00584">
    <property type="entry name" value="TLDc"/>
    <property type="match status" value="1"/>
</dbReference>
<feature type="zinc finger region" description="TRAF-type" evidence="4">
    <location>
        <begin position="129"/>
        <end position="178"/>
    </location>
</feature>
<gene>
    <name evidence="8" type="ORF">PAPYR_3656</name>
</gene>
<keyword evidence="1 4" id="KW-0479">Metal-binding</keyword>
<reference evidence="8" key="1">
    <citation type="journal article" date="2022" name="bioRxiv">
        <title>Genomics of Preaxostyla Flagellates Illuminates Evolutionary Transitions and the Path Towards Mitochondrial Loss.</title>
        <authorList>
            <person name="Novak L.V.F."/>
            <person name="Treitli S.C."/>
            <person name="Pyrih J."/>
            <person name="Halakuc P."/>
            <person name="Pipaliya S.V."/>
            <person name="Vacek V."/>
            <person name="Brzon O."/>
            <person name="Soukal P."/>
            <person name="Eme L."/>
            <person name="Dacks J.B."/>
            <person name="Karnkowska A."/>
            <person name="Elias M."/>
            <person name="Hampl V."/>
        </authorList>
    </citation>
    <scope>NUCLEOTIDE SEQUENCE</scope>
    <source>
        <strain evidence="8">RCP-MX</strain>
    </source>
</reference>
<dbReference type="PANTHER" id="PTHR10131">
    <property type="entry name" value="TNF RECEPTOR ASSOCIATED FACTOR"/>
    <property type="match status" value="1"/>
</dbReference>
<dbReference type="PANTHER" id="PTHR10131:SF94">
    <property type="entry name" value="TNF RECEPTOR-ASSOCIATED FACTOR 4"/>
    <property type="match status" value="1"/>
</dbReference>
<dbReference type="SUPFAM" id="SSF49599">
    <property type="entry name" value="TRAF domain-like"/>
    <property type="match status" value="2"/>
</dbReference>
<dbReference type="SUPFAM" id="SSF57850">
    <property type="entry name" value="RING/U-box"/>
    <property type="match status" value="1"/>
</dbReference>
<sequence length="472" mass="51093">MLRRRDRRKLEFVDPPDDPDLWKCFVCEGHYENPLILPCGHNICRACLPDSLRCPNCSASFTLDKCIPNHPILVKAVQRLCVKCPNVTRGCSAVVGLLELDHHLGEDCPCRPVACSQCGEMVPLDHMGVHTTQECLMRRVPCREGCGESVPLARMEAHLADECLNRKIACSFAPIGCKDVVCAGTVAAHCRERQCAHLELLNSHLGHLDQATRERLAAAGLAATRLEAQSAEWSARMGWMLSQIQSLTARLDEVLGCTPHLPSPPRPPSRSFVPPAANPSGVFPFVGGRGAEPFSTVLMNPTEVAALRGFLGSGCGPLELLYRGSRDGFEAAAFHRACDGHAGTVVVVLTASGNLLGGYASVAWDAVPDDYVADPYAFLFSLRRAKAPAAPPVIILQRFKNSGNAIRCRPIFGPVFGGGYDLALTDRCNAAADSYAQLGNTYAVEEGDPYFLNGGVRNFQVREIEVFGCPRS</sequence>
<evidence type="ECO:0000313" key="8">
    <source>
        <dbReference type="EMBL" id="KAJ4460258.1"/>
    </source>
</evidence>
<dbReference type="PROSITE" id="PS00518">
    <property type="entry name" value="ZF_RING_1"/>
    <property type="match status" value="1"/>
</dbReference>
<dbReference type="SMART" id="SM00184">
    <property type="entry name" value="RING"/>
    <property type="match status" value="1"/>
</dbReference>
<protein>
    <submittedName>
        <fullName evidence="8">Uncharacterized protein</fullName>
    </submittedName>
</protein>
<organism evidence="8 9">
    <name type="scientific">Paratrimastix pyriformis</name>
    <dbReference type="NCBI Taxonomy" id="342808"/>
    <lineage>
        <taxon>Eukaryota</taxon>
        <taxon>Metamonada</taxon>
        <taxon>Preaxostyla</taxon>
        <taxon>Paratrimastigidae</taxon>
        <taxon>Paratrimastix</taxon>
    </lineage>
</organism>
<evidence type="ECO:0000256" key="4">
    <source>
        <dbReference type="PROSITE-ProRule" id="PRU00207"/>
    </source>
</evidence>
<evidence type="ECO:0000256" key="3">
    <source>
        <dbReference type="ARBA" id="ARBA00022833"/>
    </source>
</evidence>
<dbReference type="Gene3D" id="3.30.40.10">
    <property type="entry name" value="Zinc/RING finger domain, C3HC4 (zinc finger)"/>
    <property type="match status" value="3"/>
</dbReference>
<evidence type="ECO:0000256" key="2">
    <source>
        <dbReference type="ARBA" id="ARBA00022771"/>
    </source>
</evidence>
<evidence type="ECO:0000256" key="1">
    <source>
        <dbReference type="ARBA" id="ARBA00022723"/>
    </source>
</evidence>
<name>A0ABQ8UM55_9EUKA</name>
<keyword evidence="3 4" id="KW-0862">Zinc</keyword>
<dbReference type="Proteomes" id="UP001141327">
    <property type="component" value="Unassembled WGS sequence"/>
</dbReference>
<comment type="caution">
    <text evidence="8">The sequence shown here is derived from an EMBL/GenBank/DDBJ whole genome shotgun (WGS) entry which is preliminary data.</text>
</comment>
<dbReference type="Pfam" id="PF07534">
    <property type="entry name" value="TLD"/>
    <property type="match status" value="1"/>
</dbReference>
<dbReference type="InterPro" id="IPR013083">
    <property type="entry name" value="Znf_RING/FYVE/PHD"/>
</dbReference>
<feature type="domain" description="TRAF-type" evidence="6">
    <location>
        <begin position="129"/>
        <end position="178"/>
    </location>
</feature>
<feature type="domain" description="RING-type" evidence="5">
    <location>
        <begin position="24"/>
        <end position="58"/>
    </location>
</feature>
<evidence type="ECO:0000259" key="5">
    <source>
        <dbReference type="PROSITE" id="PS50089"/>
    </source>
</evidence>
<evidence type="ECO:0000259" key="6">
    <source>
        <dbReference type="PROSITE" id="PS50145"/>
    </source>
</evidence>
<keyword evidence="9" id="KW-1185">Reference proteome</keyword>
<dbReference type="PROSITE" id="PS50145">
    <property type="entry name" value="ZF_TRAF"/>
    <property type="match status" value="1"/>
</dbReference>
<dbReference type="InterPro" id="IPR001841">
    <property type="entry name" value="Znf_RING"/>
</dbReference>
<evidence type="ECO:0000313" key="9">
    <source>
        <dbReference type="Proteomes" id="UP001141327"/>
    </source>
</evidence>
<dbReference type="InterPro" id="IPR017907">
    <property type="entry name" value="Znf_RING_CS"/>
</dbReference>
<dbReference type="Pfam" id="PF02176">
    <property type="entry name" value="zf-TRAF"/>
    <property type="match status" value="1"/>
</dbReference>
<dbReference type="PROSITE" id="PS51886">
    <property type="entry name" value="TLDC"/>
    <property type="match status" value="1"/>
</dbReference>
<feature type="domain" description="TLDc" evidence="7">
    <location>
        <begin position="296"/>
        <end position="470"/>
    </location>
</feature>
<evidence type="ECO:0000259" key="7">
    <source>
        <dbReference type="PROSITE" id="PS51886"/>
    </source>
</evidence>